<proteinExistence type="predicted"/>
<dbReference type="InterPro" id="IPR012349">
    <property type="entry name" value="Split_barrel_FMN-bd"/>
</dbReference>
<dbReference type="NCBIfam" id="TIGR00026">
    <property type="entry name" value="hi_GC_TIGR00026"/>
    <property type="match status" value="1"/>
</dbReference>
<keyword evidence="2" id="KW-1185">Reference proteome</keyword>
<protein>
    <submittedName>
        <fullName evidence="1">Nitroreductase family deazaflavin-dependent oxidoreductase</fullName>
    </submittedName>
</protein>
<reference evidence="1 2" key="1">
    <citation type="submission" date="2023-11" db="EMBL/GenBank/DDBJ databases">
        <title>Genome sequence of Microbacterium rhizosphaerae KACC 19337.</title>
        <authorList>
            <person name="Choi H."/>
            <person name="Kim S."/>
            <person name="Kim Y."/>
            <person name="Kwon S.-W."/>
            <person name="Heo J."/>
        </authorList>
    </citation>
    <scope>NUCLEOTIDE SEQUENCE [LARGE SCALE GENOMIC DNA]</scope>
    <source>
        <strain evidence="1 2">KACC 19337</strain>
    </source>
</reference>
<organism evidence="1 2">
    <name type="scientific">Microbacterium rhizosphaerae</name>
    <dbReference type="NCBI Taxonomy" id="1678237"/>
    <lineage>
        <taxon>Bacteria</taxon>
        <taxon>Bacillati</taxon>
        <taxon>Actinomycetota</taxon>
        <taxon>Actinomycetes</taxon>
        <taxon>Micrococcales</taxon>
        <taxon>Microbacteriaceae</taxon>
        <taxon>Microbacterium</taxon>
    </lineage>
</organism>
<dbReference type="EMBL" id="CP139368">
    <property type="protein sequence ID" value="WPR89645.1"/>
    <property type="molecule type" value="Genomic_DNA"/>
</dbReference>
<gene>
    <name evidence="1" type="ORF">SM116_18085</name>
</gene>
<sequence>MPRWLKHLLSAPNALYTWGLGRIFGHRFLQLTHTGRKSGKQYRVVLEVVKYNRATGEAIVMSGFGRQSGWFRNVTAGTPTWVNFGGGPVLADHRVLDTDEAAQTVRDYARRMRFASPLVRPVLGRLAGFTYHDTDADRRRLVQILPLTAFTPHR</sequence>
<name>A0ABZ0SN94_9MICO</name>
<accession>A0ABZ0SN94</accession>
<dbReference type="Proteomes" id="UP001323798">
    <property type="component" value="Chromosome"/>
</dbReference>
<dbReference type="InterPro" id="IPR004378">
    <property type="entry name" value="F420H2_quin_Rdtase"/>
</dbReference>
<dbReference type="Gene3D" id="2.30.110.10">
    <property type="entry name" value="Electron Transport, Fmn-binding Protein, Chain A"/>
    <property type="match status" value="1"/>
</dbReference>
<dbReference type="RefSeq" id="WP_320942359.1">
    <property type="nucleotide sequence ID" value="NZ_BAABEU010000003.1"/>
</dbReference>
<evidence type="ECO:0000313" key="2">
    <source>
        <dbReference type="Proteomes" id="UP001323798"/>
    </source>
</evidence>
<evidence type="ECO:0000313" key="1">
    <source>
        <dbReference type="EMBL" id="WPR89645.1"/>
    </source>
</evidence>